<dbReference type="InterPro" id="IPR050080">
    <property type="entry name" value="RNase_PH"/>
</dbReference>
<dbReference type="GO" id="GO:0005730">
    <property type="term" value="C:nucleolus"/>
    <property type="evidence" value="ECO:0007669"/>
    <property type="project" value="TreeGrafter"/>
</dbReference>
<keyword evidence="4" id="KW-0271">Exosome</keyword>
<dbReference type="PANTHER" id="PTHR11953">
    <property type="entry name" value="EXOSOME COMPLEX COMPONENT"/>
    <property type="match status" value="1"/>
</dbReference>
<dbReference type="Proteomes" id="UP000245884">
    <property type="component" value="Unassembled WGS sequence"/>
</dbReference>
<dbReference type="GO" id="GO:0006364">
    <property type="term" value="P:rRNA processing"/>
    <property type="evidence" value="ECO:0007669"/>
    <property type="project" value="UniProtKB-KW"/>
</dbReference>
<keyword evidence="5" id="KW-0539">Nucleus</keyword>
<dbReference type="GO" id="GO:0016075">
    <property type="term" value="P:rRNA catabolic process"/>
    <property type="evidence" value="ECO:0007669"/>
    <property type="project" value="TreeGrafter"/>
</dbReference>
<dbReference type="SUPFAM" id="SSF54211">
    <property type="entry name" value="Ribosomal protein S5 domain 2-like"/>
    <property type="match status" value="1"/>
</dbReference>
<name>A0A316UJY6_9BASI</name>
<dbReference type="InterPro" id="IPR027408">
    <property type="entry name" value="PNPase/RNase_PH_dom_sf"/>
</dbReference>
<sequence length="352" mass="36944">MSSQASSSRAQPRTYNALRPLNISHGVLPLSHSTGSTSFSLGHSQSSLASVQGPIEVRIRDELTDQATLQCTAIPLRGQQGVAANSFAVGTLQKALSSVVLLHRYPRSLIQVTVQTTDEAKASTPLGWDRAQSSAGRKSIRPRRPHPDASWTMAERATSVNAAGLALIQAGISCSATICAVSVAVVPRKVARLTRKGKGRATAASGAMDEDGSDSEDGNEAAQIILVDPDTFEEEQAASVHLFAFAMAGQVVSCDDGQLKGEPEARLILVESEGGKVDSRLVSSAAATSKRGALQPLIISRIASSPSLQYLEAIRRARSAAVGKIHPAIRQSFDEQLLGSGKQGDADGDVVM</sequence>
<comment type="subcellular location">
    <subcellularLocation>
        <location evidence="1">Nucleus</location>
    </subcellularLocation>
</comment>
<dbReference type="OrthoDB" id="27298at2759"/>
<feature type="region of interest" description="Disordered" evidence="6">
    <location>
        <begin position="196"/>
        <end position="218"/>
    </location>
</feature>
<dbReference type="Gene3D" id="3.30.230.70">
    <property type="entry name" value="GHMP Kinase, N-terminal domain"/>
    <property type="match status" value="1"/>
</dbReference>
<dbReference type="GO" id="GO:0000177">
    <property type="term" value="C:cytoplasmic exosome (RNase complex)"/>
    <property type="evidence" value="ECO:0007669"/>
    <property type="project" value="TreeGrafter"/>
</dbReference>
<keyword evidence="9" id="KW-1185">Reference proteome</keyword>
<dbReference type="Pfam" id="PF01138">
    <property type="entry name" value="RNase_PH"/>
    <property type="match status" value="1"/>
</dbReference>
<reference evidence="8 9" key="1">
    <citation type="journal article" date="2018" name="Mol. Biol. Evol.">
        <title>Broad Genomic Sampling Reveals a Smut Pathogenic Ancestry of the Fungal Clade Ustilaginomycotina.</title>
        <authorList>
            <person name="Kijpornyongpan T."/>
            <person name="Mondo S.J."/>
            <person name="Barry K."/>
            <person name="Sandor L."/>
            <person name="Lee J."/>
            <person name="Lipzen A."/>
            <person name="Pangilinan J."/>
            <person name="LaButti K."/>
            <person name="Hainaut M."/>
            <person name="Henrissat B."/>
            <person name="Grigoriev I.V."/>
            <person name="Spatafora J.W."/>
            <person name="Aime M.C."/>
        </authorList>
    </citation>
    <scope>NUCLEOTIDE SEQUENCE [LARGE SCALE GENOMIC DNA]</scope>
    <source>
        <strain evidence="8 9">MCA 5214</strain>
    </source>
</reference>
<dbReference type="GeneID" id="37031714"/>
<feature type="region of interest" description="Disordered" evidence="6">
    <location>
        <begin position="126"/>
        <end position="150"/>
    </location>
</feature>
<comment type="similarity">
    <text evidence="2">Belongs to the RNase PH family.</text>
</comment>
<evidence type="ECO:0000259" key="7">
    <source>
        <dbReference type="Pfam" id="PF01138"/>
    </source>
</evidence>
<evidence type="ECO:0000256" key="3">
    <source>
        <dbReference type="ARBA" id="ARBA00022552"/>
    </source>
</evidence>
<evidence type="ECO:0000256" key="5">
    <source>
        <dbReference type="ARBA" id="ARBA00023242"/>
    </source>
</evidence>
<dbReference type="GO" id="GO:0034475">
    <property type="term" value="P:U4 snRNA 3'-end processing"/>
    <property type="evidence" value="ECO:0007669"/>
    <property type="project" value="TreeGrafter"/>
</dbReference>
<evidence type="ECO:0000313" key="8">
    <source>
        <dbReference type="EMBL" id="PWN25244.1"/>
    </source>
</evidence>
<dbReference type="AlphaFoldDB" id="A0A316UJY6"/>
<evidence type="ECO:0000313" key="9">
    <source>
        <dbReference type="Proteomes" id="UP000245884"/>
    </source>
</evidence>
<dbReference type="PANTHER" id="PTHR11953:SF1">
    <property type="entry name" value="EXOSOME COMPLEX COMPONENT RRP46"/>
    <property type="match status" value="1"/>
</dbReference>
<gene>
    <name evidence="8" type="ORF">BDZ90DRAFT_85297</name>
</gene>
<feature type="domain" description="Exoribonuclease phosphorolytic" evidence="7">
    <location>
        <begin position="18"/>
        <end position="172"/>
    </location>
</feature>
<dbReference type="EMBL" id="KZ819677">
    <property type="protein sequence ID" value="PWN25244.1"/>
    <property type="molecule type" value="Genomic_DNA"/>
</dbReference>
<dbReference type="GO" id="GO:0071051">
    <property type="term" value="P:poly(A)-dependent snoRNA 3'-end processing"/>
    <property type="evidence" value="ECO:0007669"/>
    <property type="project" value="TreeGrafter"/>
</dbReference>
<dbReference type="GO" id="GO:0003723">
    <property type="term" value="F:RNA binding"/>
    <property type="evidence" value="ECO:0007669"/>
    <property type="project" value="TreeGrafter"/>
</dbReference>
<evidence type="ECO:0000256" key="2">
    <source>
        <dbReference type="ARBA" id="ARBA00006678"/>
    </source>
</evidence>
<organism evidence="8 9">
    <name type="scientific">Jaminaea rosea</name>
    <dbReference type="NCBI Taxonomy" id="1569628"/>
    <lineage>
        <taxon>Eukaryota</taxon>
        <taxon>Fungi</taxon>
        <taxon>Dikarya</taxon>
        <taxon>Basidiomycota</taxon>
        <taxon>Ustilaginomycotina</taxon>
        <taxon>Exobasidiomycetes</taxon>
        <taxon>Microstromatales</taxon>
        <taxon>Microstromatales incertae sedis</taxon>
        <taxon>Jaminaea</taxon>
    </lineage>
</organism>
<dbReference type="InterPro" id="IPR001247">
    <property type="entry name" value="ExoRNase_PH_dom1"/>
</dbReference>
<keyword evidence="3" id="KW-0698">rRNA processing</keyword>
<feature type="compositionally biased region" description="Acidic residues" evidence="6">
    <location>
        <begin position="208"/>
        <end position="218"/>
    </location>
</feature>
<protein>
    <recommendedName>
        <fullName evidence="7">Exoribonuclease phosphorolytic domain-containing protein</fullName>
    </recommendedName>
</protein>
<dbReference type="STRING" id="1569628.A0A316UJY6"/>
<evidence type="ECO:0000256" key="1">
    <source>
        <dbReference type="ARBA" id="ARBA00004123"/>
    </source>
</evidence>
<dbReference type="InterPro" id="IPR020568">
    <property type="entry name" value="Ribosomal_Su5_D2-typ_SF"/>
</dbReference>
<evidence type="ECO:0000256" key="6">
    <source>
        <dbReference type="SAM" id="MobiDB-lite"/>
    </source>
</evidence>
<dbReference type="RefSeq" id="XP_025359856.1">
    <property type="nucleotide sequence ID" value="XM_025509891.1"/>
</dbReference>
<dbReference type="GO" id="GO:0000176">
    <property type="term" value="C:nuclear exosome (RNase complex)"/>
    <property type="evidence" value="ECO:0007669"/>
    <property type="project" value="TreeGrafter"/>
</dbReference>
<accession>A0A316UJY6</accession>
<evidence type="ECO:0000256" key="4">
    <source>
        <dbReference type="ARBA" id="ARBA00022835"/>
    </source>
</evidence>
<dbReference type="GO" id="GO:0071028">
    <property type="term" value="P:nuclear mRNA surveillance"/>
    <property type="evidence" value="ECO:0007669"/>
    <property type="project" value="TreeGrafter"/>
</dbReference>
<proteinExistence type="inferred from homology"/>